<dbReference type="Proteomes" id="UP001595712">
    <property type="component" value="Unassembled WGS sequence"/>
</dbReference>
<comment type="caution">
    <text evidence="2">The sequence shown here is derived from an EMBL/GenBank/DDBJ whole genome shotgun (WGS) entry which is preliminary data.</text>
</comment>
<keyword evidence="3" id="KW-1185">Reference proteome</keyword>
<evidence type="ECO:0000313" key="2">
    <source>
        <dbReference type="EMBL" id="MFC3491604.1"/>
    </source>
</evidence>
<accession>A0ABV7PSR4</accession>
<feature type="domain" description="DUF5753" evidence="1">
    <location>
        <begin position="110"/>
        <end position="266"/>
    </location>
</feature>
<reference evidence="3" key="1">
    <citation type="journal article" date="2019" name="Int. J. Syst. Evol. Microbiol.">
        <title>The Global Catalogue of Microorganisms (GCM) 10K type strain sequencing project: providing services to taxonomists for standard genome sequencing and annotation.</title>
        <authorList>
            <consortium name="The Broad Institute Genomics Platform"/>
            <consortium name="The Broad Institute Genome Sequencing Center for Infectious Disease"/>
            <person name="Wu L."/>
            <person name="Ma J."/>
        </authorList>
    </citation>
    <scope>NUCLEOTIDE SEQUENCE [LARGE SCALE GENOMIC DNA]</scope>
    <source>
        <strain evidence="3">CGMCC 4.7396</strain>
    </source>
</reference>
<evidence type="ECO:0000313" key="3">
    <source>
        <dbReference type="Proteomes" id="UP001595712"/>
    </source>
</evidence>
<dbReference type="Pfam" id="PF19054">
    <property type="entry name" value="DUF5753"/>
    <property type="match status" value="1"/>
</dbReference>
<dbReference type="InterPro" id="IPR043917">
    <property type="entry name" value="DUF5753"/>
</dbReference>
<dbReference type="InterPro" id="IPR010982">
    <property type="entry name" value="Lambda_DNA-bd_dom_sf"/>
</dbReference>
<sequence>MASSTRYEKLIKAYLTAEINALMKEKGWIAPHLAKAVGKHVNTIRPWMSGARLPDAGNILLICERLGADPARAAYMQHVREQLTMGPEVVSDLDKRNLFIVEASERNYGKLVKWNPVLFPSFAQTEAFHMELLPDPEDPARKIEHWKRKERRSDTFFGRIGSDDSPEAELYLPATAFTFLERLASRERHRQVEWLLAIDAMPGCEVQVVQSPYLVPFAFECFKGEGRPGAGPDFVYVETLDQSRHLVDPEKLALYDHRRSLLRADAQRIGRYLDGRVHQLAEEHPQ</sequence>
<dbReference type="EMBL" id="JBHRWO010000004">
    <property type="protein sequence ID" value="MFC3491604.1"/>
    <property type="molecule type" value="Genomic_DNA"/>
</dbReference>
<gene>
    <name evidence="2" type="ORF">ACFO8M_03770</name>
</gene>
<dbReference type="SUPFAM" id="SSF47413">
    <property type="entry name" value="lambda repressor-like DNA-binding domains"/>
    <property type="match status" value="1"/>
</dbReference>
<protein>
    <submittedName>
        <fullName evidence="2">Scr1 family TA system antitoxin-like transcriptional regulator</fullName>
    </submittedName>
</protein>
<evidence type="ECO:0000259" key="1">
    <source>
        <dbReference type="Pfam" id="PF19054"/>
    </source>
</evidence>
<dbReference type="Gene3D" id="1.10.260.40">
    <property type="entry name" value="lambda repressor-like DNA-binding domains"/>
    <property type="match status" value="1"/>
</dbReference>
<dbReference type="RefSeq" id="WP_387970674.1">
    <property type="nucleotide sequence ID" value="NZ_JBHRWO010000004.1"/>
</dbReference>
<proteinExistence type="predicted"/>
<organism evidence="2 3">
    <name type="scientific">Glycomyces rhizosphaerae</name>
    <dbReference type="NCBI Taxonomy" id="2054422"/>
    <lineage>
        <taxon>Bacteria</taxon>
        <taxon>Bacillati</taxon>
        <taxon>Actinomycetota</taxon>
        <taxon>Actinomycetes</taxon>
        <taxon>Glycomycetales</taxon>
        <taxon>Glycomycetaceae</taxon>
        <taxon>Glycomyces</taxon>
    </lineage>
</organism>
<name>A0ABV7PSR4_9ACTN</name>